<feature type="transmembrane region" description="Helical" evidence="2">
    <location>
        <begin position="29"/>
        <end position="50"/>
    </location>
</feature>
<evidence type="ECO:0000256" key="1">
    <source>
        <dbReference type="SAM" id="MobiDB-lite"/>
    </source>
</evidence>
<accession>A0A8J3N2U4</accession>
<comment type="caution">
    <text evidence="3">The sequence shown here is derived from an EMBL/GenBank/DDBJ whole genome shotgun (WGS) entry which is preliminary data.</text>
</comment>
<feature type="transmembrane region" description="Helical" evidence="2">
    <location>
        <begin position="90"/>
        <end position="114"/>
    </location>
</feature>
<evidence type="ECO:0000313" key="4">
    <source>
        <dbReference type="Proteomes" id="UP000597444"/>
    </source>
</evidence>
<dbReference type="AlphaFoldDB" id="A0A8J3N2U4"/>
<keyword evidence="2" id="KW-0472">Membrane</keyword>
<gene>
    <name evidence="3" type="ORF">KSF_037610</name>
</gene>
<evidence type="ECO:0000313" key="3">
    <source>
        <dbReference type="EMBL" id="GHO93713.1"/>
    </source>
</evidence>
<dbReference type="RefSeq" id="WP_220204485.1">
    <property type="nucleotide sequence ID" value="NZ_BNJK01000001.1"/>
</dbReference>
<feature type="transmembrane region" description="Helical" evidence="2">
    <location>
        <begin position="62"/>
        <end position="83"/>
    </location>
</feature>
<sequence length="117" mass="12858">MSDQIPPDERPSLDESAPPIAEPNKKRQYWLGVAYGAIPLVIFLIGGVVARLSRSNYGVNGIFPTAIGVIVYIILLVITIIYLTKREKRFIGYGLLTLLLITPVVAVYGCMLIIQAN</sequence>
<organism evidence="3 4">
    <name type="scientific">Reticulibacter mediterranei</name>
    <dbReference type="NCBI Taxonomy" id="2778369"/>
    <lineage>
        <taxon>Bacteria</taxon>
        <taxon>Bacillati</taxon>
        <taxon>Chloroflexota</taxon>
        <taxon>Ktedonobacteria</taxon>
        <taxon>Ktedonobacterales</taxon>
        <taxon>Reticulibacteraceae</taxon>
        <taxon>Reticulibacter</taxon>
    </lineage>
</organism>
<protein>
    <submittedName>
        <fullName evidence="3">Uncharacterized protein</fullName>
    </submittedName>
</protein>
<dbReference type="EMBL" id="BNJK01000001">
    <property type="protein sequence ID" value="GHO93713.1"/>
    <property type="molecule type" value="Genomic_DNA"/>
</dbReference>
<keyword evidence="2" id="KW-1133">Transmembrane helix</keyword>
<keyword evidence="2" id="KW-0812">Transmembrane</keyword>
<reference evidence="3" key="1">
    <citation type="submission" date="2020-10" db="EMBL/GenBank/DDBJ databases">
        <title>Taxonomic study of unclassified bacteria belonging to the class Ktedonobacteria.</title>
        <authorList>
            <person name="Yabe S."/>
            <person name="Wang C.M."/>
            <person name="Zheng Y."/>
            <person name="Sakai Y."/>
            <person name="Cavaletti L."/>
            <person name="Monciardini P."/>
            <person name="Donadio S."/>
        </authorList>
    </citation>
    <scope>NUCLEOTIDE SEQUENCE</scope>
    <source>
        <strain evidence="3">ID150040</strain>
    </source>
</reference>
<evidence type="ECO:0000256" key="2">
    <source>
        <dbReference type="SAM" id="Phobius"/>
    </source>
</evidence>
<keyword evidence="4" id="KW-1185">Reference proteome</keyword>
<name>A0A8J3N2U4_9CHLR</name>
<dbReference type="Proteomes" id="UP000597444">
    <property type="component" value="Unassembled WGS sequence"/>
</dbReference>
<feature type="region of interest" description="Disordered" evidence="1">
    <location>
        <begin position="1"/>
        <end position="21"/>
    </location>
</feature>
<proteinExistence type="predicted"/>